<keyword evidence="4 11" id="KW-0808">Transferase</keyword>
<gene>
    <name evidence="11" type="primary">tmk</name>
    <name evidence="13" type="ORF">A2Z86_03100</name>
</gene>
<dbReference type="Proteomes" id="UP000176992">
    <property type="component" value="Unassembled WGS sequence"/>
</dbReference>
<dbReference type="PANTHER" id="PTHR10344:SF4">
    <property type="entry name" value="UMP-CMP KINASE 2, MITOCHONDRIAL"/>
    <property type="match status" value="1"/>
</dbReference>
<evidence type="ECO:0000256" key="1">
    <source>
        <dbReference type="ARBA" id="ARBA00009776"/>
    </source>
</evidence>
<evidence type="ECO:0000259" key="12">
    <source>
        <dbReference type="Pfam" id="PF02223"/>
    </source>
</evidence>
<keyword evidence="8 11" id="KW-0067">ATP-binding</keyword>
<evidence type="ECO:0000313" key="14">
    <source>
        <dbReference type="Proteomes" id="UP000176992"/>
    </source>
</evidence>
<dbReference type="InterPro" id="IPR018095">
    <property type="entry name" value="Thymidylate_kin_CS"/>
</dbReference>
<evidence type="ECO:0000256" key="9">
    <source>
        <dbReference type="ARBA" id="ARBA00048743"/>
    </source>
</evidence>
<comment type="caution">
    <text evidence="13">The sequence shown here is derived from an EMBL/GenBank/DDBJ whole genome shotgun (WGS) entry which is preliminary data.</text>
</comment>
<proteinExistence type="inferred from homology"/>
<dbReference type="EC" id="2.7.4.9" evidence="2 11"/>
<keyword evidence="6 11" id="KW-0547">Nucleotide-binding</keyword>
<evidence type="ECO:0000256" key="10">
    <source>
        <dbReference type="ARBA" id="ARBA00057735"/>
    </source>
</evidence>
<dbReference type="HAMAP" id="MF_00165">
    <property type="entry name" value="Thymidylate_kinase"/>
    <property type="match status" value="1"/>
</dbReference>
<dbReference type="InterPro" id="IPR039430">
    <property type="entry name" value="Thymidylate_kin-like_dom"/>
</dbReference>
<dbReference type="SUPFAM" id="SSF52540">
    <property type="entry name" value="P-loop containing nucleoside triphosphate hydrolases"/>
    <property type="match status" value="1"/>
</dbReference>
<evidence type="ECO:0000256" key="7">
    <source>
        <dbReference type="ARBA" id="ARBA00022777"/>
    </source>
</evidence>
<comment type="similarity">
    <text evidence="1 11">Belongs to the thymidylate kinase family.</text>
</comment>
<evidence type="ECO:0000256" key="11">
    <source>
        <dbReference type="HAMAP-Rule" id="MF_00165"/>
    </source>
</evidence>
<dbReference type="EMBL" id="MFIV01000067">
    <property type="protein sequence ID" value="OGF98710.1"/>
    <property type="molecule type" value="Genomic_DNA"/>
</dbReference>
<feature type="binding site" evidence="11">
    <location>
        <begin position="11"/>
        <end position="18"/>
    </location>
    <ligand>
        <name>ATP</name>
        <dbReference type="ChEBI" id="CHEBI:30616"/>
    </ligand>
</feature>
<dbReference type="CDD" id="cd01672">
    <property type="entry name" value="TMPK"/>
    <property type="match status" value="1"/>
</dbReference>
<evidence type="ECO:0000313" key="13">
    <source>
        <dbReference type="EMBL" id="OGF98710.1"/>
    </source>
</evidence>
<evidence type="ECO:0000256" key="5">
    <source>
        <dbReference type="ARBA" id="ARBA00022727"/>
    </source>
</evidence>
<reference evidence="13 14" key="1">
    <citation type="journal article" date="2016" name="Nat. Commun.">
        <title>Thousands of microbial genomes shed light on interconnected biogeochemical processes in an aquifer system.</title>
        <authorList>
            <person name="Anantharaman K."/>
            <person name="Brown C.T."/>
            <person name="Hug L.A."/>
            <person name="Sharon I."/>
            <person name="Castelle C.J."/>
            <person name="Probst A.J."/>
            <person name="Thomas B.C."/>
            <person name="Singh A."/>
            <person name="Wilkins M.J."/>
            <person name="Karaoz U."/>
            <person name="Brodie E.L."/>
            <person name="Williams K.H."/>
            <person name="Hubbard S.S."/>
            <person name="Banfield J.F."/>
        </authorList>
    </citation>
    <scope>NUCLEOTIDE SEQUENCE [LARGE SCALE GENOMIC DNA]</scope>
</reference>
<evidence type="ECO:0000256" key="3">
    <source>
        <dbReference type="ARBA" id="ARBA00017144"/>
    </source>
</evidence>
<evidence type="ECO:0000256" key="4">
    <source>
        <dbReference type="ARBA" id="ARBA00022679"/>
    </source>
</evidence>
<keyword evidence="7 11" id="KW-0418">Kinase</keyword>
<dbReference type="InterPro" id="IPR018094">
    <property type="entry name" value="Thymidylate_kinase"/>
</dbReference>
<dbReference type="GO" id="GO:0005524">
    <property type="term" value="F:ATP binding"/>
    <property type="evidence" value="ECO:0007669"/>
    <property type="project" value="UniProtKB-UniRule"/>
</dbReference>
<dbReference type="PANTHER" id="PTHR10344">
    <property type="entry name" value="THYMIDYLATE KINASE"/>
    <property type="match status" value="1"/>
</dbReference>
<dbReference type="AlphaFoldDB" id="A0A1F5YEV4"/>
<dbReference type="NCBIfam" id="TIGR00041">
    <property type="entry name" value="DTMP_kinase"/>
    <property type="match status" value="1"/>
</dbReference>
<dbReference type="InterPro" id="IPR027417">
    <property type="entry name" value="P-loop_NTPase"/>
</dbReference>
<feature type="domain" description="Thymidylate kinase-like" evidence="12">
    <location>
        <begin position="9"/>
        <end position="198"/>
    </location>
</feature>
<dbReference type="Gene3D" id="3.40.50.300">
    <property type="entry name" value="P-loop containing nucleotide triphosphate hydrolases"/>
    <property type="match status" value="1"/>
</dbReference>
<dbReference type="Pfam" id="PF02223">
    <property type="entry name" value="Thymidylate_kin"/>
    <property type="match status" value="1"/>
</dbReference>
<keyword evidence="5 11" id="KW-0545">Nucleotide biosynthesis</keyword>
<dbReference type="GO" id="GO:0005829">
    <property type="term" value="C:cytosol"/>
    <property type="evidence" value="ECO:0007669"/>
    <property type="project" value="TreeGrafter"/>
</dbReference>
<evidence type="ECO:0000256" key="6">
    <source>
        <dbReference type="ARBA" id="ARBA00022741"/>
    </source>
</evidence>
<organism evidence="13 14">
    <name type="scientific">Candidatus Glassbacteria bacterium GWA2_58_10</name>
    <dbReference type="NCBI Taxonomy" id="1817865"/>
    <lineage>
        <taxon>Bacteria</taxon>
        <taxon>Candidatus Glassiibacteriota</taxon>
    </lineage>
</organism>
<dbReference type="GO" id="GO:0006235">
    <property type="term" value="P:dTTP biosynthetic process"/>
    <property type="evidence" value="ECO:0007669"/>
    <property type="project" value="UniProtKB-UniRule"/>
</dbReference>
<evidence type="ECO:0000256" key="8">
    <source>
        <dbReference type="ARBA" id="ARBA00022840"/>
    </source>
</evidence>
<dbReference type="GO" id="GO:0006227">
    <property type="term" value="P:dUDP biosynthetic process"/>
    <property type="evidence" value="ECO:0007669"/>
    <property type="project" value="TreeGrafter"/>
</dbReference>
<name>A0A1F5YEV4_9BACT</name>
<dbReference type="FunFam" id="3.40.50.300:FF:000225">
    <property type="entry name" value="Thymidylate kinase"/>
    <property type="match status" value="1"/>
</dbReference>
<evidence type="ECO:0000256" key="2">
    <source>
        <dbReference type="ARBA" id="ARBA00012980"/>
    </source>
</evidence>
<accession>A0A1F5YEV4</accession>
<comment type="function">
    <text evidence="10 11">Phosphorylation of dTMP to form dTDP in both de novo and salvage pathways of dTTP synthesis.</text>
</comment>
<dbReference type="GO" id="GO:0004798">
    <property type="term" value="F:dTMP kinase activity"/>
    <property type="evidence" value="ECO:0007669"/>
    <property type="project" value="UniProtKB-UniRule"/>
</dbReference>
<dbReference type="GO" id="GO:0006233">
    <property type="term" value="P:dTDP biosynthetic process"/>
    <property type="evidence" value="ECO:0007669"/>
    <property type="project" value="InterPro"/>
</dbReference>
<dbReference type="PROSITE" id="PS01331">
    <property type="entry name" value="THYMIDYLATE_KINASE"/>
    <property type="match status" value="1"/>
</dbReference>
<sequence>MNKGVFVTFEGGEGAGKSTQARLLAEYLAALELPVLITREPGGTPVSEKIRDILLDPLHPELAPRVELLLYLASRSQLVSQVIRPALEEGKVVISDRFHHSTLAYQGGARALDMAQVRQLNQFATGGLLPDVTFLLDLPPAAGMQRKGSAGQTDRLEGEGRQFHENVRQAFLTLAAEEPERIVVLDARRSVEEISEEIRRRTLDVLKIKGLTLK</sequence>
<protein>
    <recommendedName>
        <fullName evidence="3 11">Thymidylate kinase</fullName>
        <ecNumber evidence="2 11">2.7.4.9</ecNumber>
    </recommendedName>
    <alternativeName>
        <fullName evidence="11">dTMP kinase</fullName>
    </alternativeName>
</protein>
<comment type="catalytic activity">
    <reaction evidence="9 11">
        <text>dTMP + ATP = dTDP + ADP</text>
        <dbReference type="Rhea" id="RHEA:13517"/>
        <dbReference type="ChEBI" id="CHEBI:30616"/>
        <dbReference type="ChEBI" id="CHEBI:58369"/>
        <dbReference type="ChEBI" id="CHEBI:63528"/>
        <dbReference type="ChEBI" id="CHEBI:456216"/>
        <dbReference type="EC" id="2.7.4.9"/>
    </reaction>
</comment>